<proteinExistence type="predicted"/>
<sequence>MNTWQPTGFSAGEFARMQQDAERRVEEMRRRARQSTGEPEHTYSAPVQTIQPGEGITLPLAAALAWLLR</sequence>
<name>A0ABS2GQ98_9FIRM</name>
<reference evidence="1 2" key="1">
    <citation type="journal article" date="2021" name="Sci. Rep.">
        <title>The distribution of antibiotic resistance genes in chicken gut microbiota commensals.</title>
        <authorList>
            <person name="Juricova H."/>
            <person name="Matiasovicova J."/>
            <person name="Kubasova T."/>
            <person name="Cejkova D."/>
            <person name="Rychlik I."/>
        </authorList>
    </citation>
    <scope>NUCLEOTIDE SEQUENCE [LARGE SCALE GENOMIC DNA]</scope>
    <source>
        <strain evidence="1 2">An564</strain>
    </source>
</reference>
<keyword evidence="2" id="KW-1185">Reference proteome</keyword>
<accession>A0ABS2GQ98</accession>
<protein>
    <submittedName>
        <fullName evidence="1">Uncharacterized protein</fullName>
    </submittedName>
</protein>
<evidence type="ECO:0000313" key="2">
    <source>
        <dbReference type="Proteomes" id="UP000724149"/>
    </source>
</evidence>
<dbReference type="RefSeq" id="WP_204721270.1">
    <property type="nucleotide sequence ID" value="NZ_JACSNR010000008.1"/>
</dbReference>
<comment type="caution">
    <text evidence="1">The sequence shown here is derived from an EMBL/GenBank/DDBJ whole genome shotgun (WGS) entry which is preliminary data.</text>
</comment>
<dbReference type="Proteomes" id="UP000724149">
    <property type="component" value="Unassembled WGS sequence"/>
</dbReference>
<evidence type="ECO:0000313" key="1">
    <source>
        <dbReference type="EMBL" id="MBM6923729.1"/>
    </source>
</evidence>
<gene>
    <name evidence="1" type="ORF">H9X81_08515</name>
</gene>
<dbReference type="EMBL" id="JACSNR010000008">
    <property type="protein sequence ID" value="MBM6923729.1"/>
    <property type="molecule type" value="Genomic_DNA"/>
</dbReference>
<organism evidence="1 2">
    <name type="scientific">Hydrogenoanaerobacterium saccharovorans</name>
    <dbReference type="NCBI Taxonomy" id="474960"/>
    <lineage>
        <taxon>Bacteria</taxon>
        <taxon>Bacillati</taxon>
        <taxon>Bacillota</taxon>
        <taxon>Clostridia</taxon>
        <taxon>Eubacteriales</taxon>
        <taxon>Oscillospiraceae</taxon>
        <taxon>Hydrogenoanaerobacterium</taxon>
    </lineage>
</organism>